<sequence>MLTSENRAADPRALEPRPRLTARDLAAMAVFYLVFAGFYAWVIAYAVREFQPNALPDYLVRVVLLDYPLKALWTLPVWWLLFRGPLRRAAGPGRLLAHLALAPLWVGAWIGSYYALLRGLGLGGIAGDGRIWDIYIPTLFYGVQFGVFHVVEFTRRLRWQSGREQQLRQQAHHSEVAALKAQLNPHFLFNTLHAISASVPPELEATRGLIARLAHTFRFALEASRQELLPLADEISFLRAYLELEQFRFGARLATEVAVAETLLAVRIPPMLIQPLVENAVRHGLAPSVSGGTVGLLIEPAGPAAIRVVVADTGVGLRGQLPAGLLLSPAGLGLRNTHARLLALGSPGLEISPNSPQGLRVSFVLPLGPPLPAAPRGAAVLTPIPASA</sequence>
<dbReference type="Pfam" id="PF06580">
    <property type="entry name" value="His_kinase"/>
    <property type="match status" value="1"/>
</dbReference>
<keyword evidence="1" id="KW-0472">Membrane</keyword>
<keyword evidence="3" id="KW-0808">Transferase</keyword>
<feature type="transmembrane region" description="Helical" evidence="1">
    <location>
        <begin position="95"/>
        <end position="114"/>
    </location>
</feature>
<dbReference type="InterPro" id="IPR050640">
    <property type="entry name" value="Bact_2-comp_sensor_kinase"/>
</dbReference>
<dbReference type="PANTHER" id="PTHR34220">
    <property type="entry name" value="SENSOR HISTIDINE KINASE YPDA"/>
    <property type="match status" value="1"/>
</dbReference>
<dbReference type="PANTHER" id="PTHR34220:SF7">
    <property type="entry name" value="SENSOR HISTIDINE KINASE YPDA"/>
    <property type="match status" value="1"/>
</dbReference>
<feature type="transmembrane region" description="Helical" evidence="1">
    <location>
        <begin position="25"/>
        <end position="47"/>
    </location>
</feature>
<proteinExistence type="predicted"/>
<dbReference type="Proteomes" id="UP001500567">
    <property type="component" value="Unassembled WGS sequence"/>
</dbReference>
<accession>A0ABP7RCK9</accession>
<keyword evidence="3" id="KW-0418">Kinase</keyword>
<evidence type="ECO:0000256" key="1">
    <source>
        <dbReference type="SAM" id="Phobius"/>
    </source>
</evidence>
<organism evidence="3 4">
    <name type="scientific">Hymenobacter fastidiosus</name>
    <dbReference type="NCBI Taxonomy" id="486264"/>
    <lineage>
        <taxon>Bacteria</taxon>
        <taxon>Pseudomonadati</taxon>
        <taxon>Bacteroidota</taxon>
        <taxon>Cytophagia</taxon>
        <taxon>Cytophagales</taxon>
        <taxon>Hymenobacteraceae</taxon>
        <taxon>Hymenobacter</taxon>
    </lineage>
</organism>
<feature type="transmembrane region" description="Helical" evidence="1">
    <location>
        <begin position="134"/>
        <end position="153"/>
    </location>
</feature>
<gene>
    <name evidence="3" type="ORF">GCM10022408_02760</name>
</gene>
<reference evidence="4" key="1">
    <citation type="journal article" date="2019" name="Int. J. Syst. Evol. Microbiol.">
        <title>The Global Catalogue of Microorganisms (GCM) 10K type strain sequencing project: providing services to taxonomists for standard genome sequencing and annotation.</title>
        <authorList>
            <consortium name="The Broad Institute Genomics Platform"/>
            <consortium name="The Broad Institute Genome Sequencing Center for Infectious Disease"/>
            <person name="Wu L."/>
            <person name="Ma J."/>
        </authorList>
    </citation>
    <scope>NUCLEOTIDE SEQUENCE [LARGE SCALE GENOMIC DNA]</scope>
    <source>
        <strain evidence="4">JCM 17224</strain>
    </source>
</reference>
<dbReference type="InterPro" id="IPR036890">
    <property type="entry name" value="HATPase_C_sf"/>
</dbReference>
<dbReference type="InterPro" id="IPR010559">
    <property type="entry name" value="Sig_transdc_His_kin_internal"/>
</dbReference>
<dbReference type="Gene3D" id="3.30.565.10">
    <property type="entry name" value="Histidine kinase-like ATPase, C-terminal domain"/>
    <property type="match status" value="1"/>
</dbReference>
<dbReference type="EMBL" id="BAABDJ010000002">
    <property type="protein sequence ID" value="GAA3995663.1"/>
    <property type="molecule type" value="Genomic_DNA"/>
</dbReference>
<evidence type="ECO:0000259" key="2">
    <source>
        <dbReference type="Pfam" id="PF06580"/>
    </source>
</evidence>
<feature type="transmembrane region" description="Helical" evidence="1">
    <location>
        <begin position="67"/>
        <end position="83"/>
    </location>
</feature>
<dbReference type="RefSeq" id="WP_345070472.1">
    <property type="nucleotide sequence ID" value="NZ_BAABDJ010000002.1"/>
</dbReference>
<feature type="domain" description="Signal transduction histidine kinase internal region" evidence="2">
    <location>
        <begin position="175"/>
        <end position="253"/>
    </location>
</feature>
<keyword evidence="1" id="KW-0812">Transmembrane</keyword>
<evidence type="ECO:0000313" key="3">
    <source>
        <dbReference type="EMBL" id="GAA3995663.1"/>
    </source>
</evidence>
<keyword evidence="4" id="KW-1185">Reference proteome</keyword>
<name>A0ABP7RCK9_9BACT</name>
<dbReference type="GO" id="GO:0016301">
    <property type="term" value="F:kinase activity"/>
    <property type="evidence" value="ECO:0007669"/>
    <property type="project" value="UniProtKB-KW"/>
</dbReference>
<evidence type="ECO:0000313" key="4">
    <source>
        <dbReference type="Proteomes" id="UP001500567"/>
    </source>
</evidence>
<comment type="caution">
    <text evidence="3">The sequence shown here is derived from an EMBL/GenBank/DDBJ whole genome shotgun (WGS) entry which is preliminary data.</text>
</comment>
<protein>
    <submittedName>
        <fullName evidence="3">Histidine kinase</fullName>
    </submittedName>
</protein>
<keyword evidence="1" id="KW-1133">Transmembrane helix</keyword>
<dbReference type="SUPFAM" id="SSF55874">
    <property type="entry name" value="ATPase domain of HSP90 chaperone/DNA topoisomerase II/histidine kinase"/>
    <property type="match status" value="1"/>
</dbReference>